<feature type="transmembrane region" description="Helical" evidence="5">
    <location>
        <begin position="47"/>
        <end position="69"/>
    </location>
</feature>
<dbReference type="Gene3D" id="1.20.1070.10">
    <property type="entry name" value="Rhodopsin 7-helix transmembrane proteins"/>
    <property type="match status" value="1"/>
</dbReference>
<evidence type="ECO:0000256" key="3">
    <source>
        <dbReference type="ARBA" id="ARBA00022989"/>
    </source>
</evidence>
<evidence type="ECO:0000256" key="2">
    <source>
        <dbReference type="ARBA" id="ARBA00022692"/>
    </source>
</evidence>
<feature type="transmembrane region" description="Helical" evidence="5">
    <location>
        <begin position="260"/>
        <end position="278"/>
    </location>
</feature>
<reference evidence="7" key="1">
    <citation type="submission" date="2021-02" db="EMBL/GenBank/DDBJ databases">
        <authorList>
            <person name="Nowell W R."/>
        </authorList>
    </citation>
    <scope>NUCLEOTIDE SEQUENCE</scope>
</reference>
<dbReference type="SUPFAM" id="SSF81321">
    <property type="entry name" value="Family A G protein-coupled receptor-like"/>
    <property type="match status" value="1"/>
</dbReference>
<dbReference type="AlphaFoldDB" id="A0A815TEA1"/>
<feature type="transmembrane region" description="Helical" evidence="5">
    <location>
        <begin position="170"/>
        <end position="195"/>
    </location>
</feature>
<feature type="transmembrane region" description="Helical" evidence="5">
    <location>
        <begin position="128"/>
        <end position="150"/>
    </location>
</feature>
<protein>
    <recommendedName>
        <fullName evidence="6">G-protein coupled receptors family 1 profile domain-containing protein</fullName>
    </recommendedName>
</protein>
<evidence type="ECO:0000313" key="8">
    <source>
        <dbReference type="EMBL" id="CAF3845524.1"/>
    </source>
</evidence>
<dbReference type="Proteomes" id="UP000663855">
    <property type="component" value="Unassembled WGS sequence"/>
</dbReference>
<keyword evidence="2 5" id="KW-0812">Transmembrane</keyword>
<feature type="transmembrane region" description="Helical" evidence="5">
    <location>
        <begin position="216"/>
        <end position="240"/>
    </location>
</feature>
<evidence type="ECO:0000256" key="4">
    <source>
        <dbReference type="ARBA" id="ARBA00023136"/>
    </source>
</evidence>
<keyword evidence="3 5" id="KW-1133">Transmembrane helix</keyword>
<feature type="transmembrane region" description="Helical" evidence="5">
    <location>
        <begin position="12"/>
        <end position="35"/>
    </location>
</feature>
<dbReference type="Proteomes" id="UP000681967">
    <property type="component" value="Unassembled WGS sequence"/>
</dbReference>
<evidence type="ECO:0000256" key="1">
    <source>
        <dbReference type="ARBA" id="ARBA00004370"/>
    </source>
</evidence>
<dbReference type="PROSITE" id="PS50262">
    <property type="entry name" value="G_PROTEIN_RECEP_F1_2"/>
    <property type="match status" value="1"/>
</dbReference>
<evidence type="ECO:0000259" key="6">
    <source>
        <dbReference type="PROSITE" id="PS50262"/>
    </source>
</evidence>
<dbReference type="GO" id="GO:0016020">
    <property type="term" value="C:membrane"/>
    <property type="evidence" value="ECO:0007669"/>
    <property type="project" value="UniProtKB-SubCell"/>
</dbReference>
<accession>A0A815TEA1</accession>
<evidence type="ECO:0000313" key="9">
    <source>
        <dbReference type="Proteomes" id="UP000663855"/>
    </source>
</evidence>
<evidence type="ECO:0000256" key="5">
    <source>
        <dbReference type="SAM" id="Phobius"/>
    </source>
</evidence>
<feature type="transmembrane region" description="Helical" evidence="5">
    <location>
        <begin position="89"/>
        <end position="108"/>
    </location>
</feature>
<sequence length="285" mass="32553">MASLPYIGQQFTLYVGLYFLITGLTGSIMLIFIFISVFSYRRTPCTFYFIIATVHDCGQLIARLAPYVVSAYLNIDITRISASWCKLRFFFATSLGAIPLTCACLATIDQFLVTSQNVRFRQWSSIKIAYRVCSFFIIIWWLHGALWLYYQNISPITGTCVYLNSNFHVYAIIFVFSMLCFIHIIIMATFACLAYRNIHKTTTLSRQNADRQMTMMVCIQVFLIVIGLSPYGIDIAYIFATSNIQKSDDRKAKEAWAATITYILCFLAYGVCTGVFSVKRDFESL</sequence>
<comment type="caution">
    <text evidence="7">The sequence shown here is derived from an EMBL/GenBank/DDBJ whole genome shotgun (WGS) entry which is preliminary data.</text>
</comment>
<comment type="subcellular location">
    <subcellularLocation>
        <location evidence="1">Membrane</location>
    </subcellularLocation>
</comment>
<feature type="domain" description="G-protein coupled receptors family 1 profile" evidence="6">
    <location>
        <begin position="26"/>
        <end position="285"/>
    </location>
</feature>
<gene>
    <name evidence="8" type="ORF">BYL167_LOCUS5546</name>
    <name evidence="7" type="ORF">CJN711_LOCUS27238</name>
</gene>
<organism evidence="7 9">
    <name type="scientific">Rotaria magnacalcarata</name>
    <dbReference type="NCBI Taxonomy" id="392030"/>
    <lineage>
        <taxon>Eukaryota</taxon>
        <taxon>Metazoa</taxon>
        <taxon>Spiralia</taxon>
        <taxon>Gnathifera</taxon>
        <taxon>Rotifera</taxon>
        <taxon>Eurotatoria</taxon>
        <taxon>Bdelloidea</taxon>
        <taxon>Philodinida</taxon>
        <taxon>Philodinidae</taxon>
        <taxon>Rotaria</taxon>
    </lineage>
</organism>
<proteinExistence type="predicted"/>
<keyword evidence="4 5" id="KW-0472">Membrane</keyword>
<evidence type="ECO:0000313" key="7">
    <source>
        <dbReference type="EMBL" id="CAF1500878.1"/>
    </source>
</evidence>
<dbReference type="InterPro" id="IPR017452">
    <property type="entry name" value="GPCR_Rhodpsn_7TM"/>
</dbReference>
<dbReference type="EMBL" id="CAJNOV010012901">
    <property type="protein sequence ID" value="CAF1500878.1"/>
    <property type="molecule type" value="Genomic_DNA"/>
</dbReference>
<dbReference type="EMBL" id="CAJOBH010001275">
    <property type="protein sequence ID" value="CAF3845524.1"/>
    <property type="molecule type" value="Genomic_DNA"/>
</dbReference>
<name>A0A815TEA1_9BILA</name>